<dbReference type="EMBL" id="KZ819310">
    <property type="protein sequence ID" value="PWN94683.1"/>
    <property type="molecule type" value="Genomic_DNA"/>
</dbReference>
<evidence type="ECO:0000313" key="2">
    <source>
        <dbReference type="EMBL" id="PWN94683.1"/>
    </source>
</evidence>
<accession>A0A316Z3B8</accession>
<dbReference type="RefSeq" id="XP_025594962.1">
    <property type="nucleotide sequence ID" value="XM_025739308.1"/>
</dbReference>
<feature type="compositionally biased region" description="Basic and acidic residues" evidence="1">
    <location>
        <begin position="66"/>
        <end position="81"/>
    </location>
</feature>
<dbReference type="GeneID" id="37266854"/>
<dbReference type="PROSITE" id="PS51257">
    <property type="entry name" value="PROKAR_LIPOPROTEIN"/>
    <property type="match status" value="1"/>
</dbReference>
<gene>
    <name evidence="2" type="ORF">FA09DRAFT_173026</name>
</gene>
<evidence type="ECO:0000313" key="3">
    <source>
        <dbReference type="Proteomes" id="UP000245946"/>
    </source>
</evidence>
<dbReference type="Proteomes" id="UP000245946">
    <property type="component" value="Unassembled WGS sequence"/>
</dbReference>
<feature type="region of interest" description="Disordered" evidence="1">
    <location>
        <begin position="151"/>
        <end position="176"/>
    </location>
</feature>
<feature type="compositionally biased region" description="Basic and acidic residues" evidence="1">
    <location>
        <begin position="160"/>
        <end position="170"/>
    </location>
</feature>
<dbReference type="AlphaFoldDB" id="A0A316Z3B8"/>
<feature type="compositionally biased region" description="Polar residues" evidence="1">
    <location>
        <begin position="82"/>
        <end position="97"/>
    </location>
</feature>
<name>A0A316Z3B8_9BASI</name>
<keyword evidence="3" id="KW-1185">Reference proteome</keyword>
<sequence>MPVRLHSMAPSSSLFGCRPPAPRVLLTSVCRRRAHVIAAFAELVGHRQRRCARSGHLLLRRERVVDRQRRGREREHRDDSRSTSAKPSTLPSAASSHVTVAGRADCCQPAWSWTFEHAERGSANGQRVRYSGPCMPAAVSSHRRRTTICNSQRASARHASNNDEVLRLETRTPSSP</sequence>
<evidence type="ECO:0000256" key="1">
    <source>
        <dbReference type="SAM" id="MobiDB-lite"/>
    </source>
</evidence>
<organism evidence="2 3">
    <name type="scientific">Tilletiopsis washingtonensis</name>
    <dbReference type="NCBI Taxonomy" id="58919"/>
    <lineage>
        <taxon>Eukaryota</taxon>
        <taxon>Fungi</taxon>
        <taxon>Dikarya</taxon>
        <taxon>Basidiomycota</taxon>
        <taxon>Ustilaginomycotina</taxon>
        <taxon>Exobasidiomycetes</taxon>
        <taxon>Entylomatales</taxon>
        <taxon>Entylomatales incertae sedis</taxon>
        <taxon>Tilletiopsis</taxon>
    </lineage>
</organism>
<protein>
    <submittedName>
        <fullName evidence="2">Uncharacterized protein</fullName>
    </submittedName>
</protein>
<proteinExistence type="predicted"/>
<reference evidence="2 3" key="1">
    <citation type="journal article" date="2018" name="Mol. Biol. Evol.">
        <title>Broad Genomic Sampling Reveals a Smut Pathogenic Ancestry of the Fungal Clade Ustilaginomycotina.</title>
        <authorList>
            <person name="Kijpornyongpan T."/>
            <person name="Mondo S.J."/>
            <person name="Barry K."/>
            <person name="Sandor L."/>
            <person name="Lee J."/>
            <person name="Lipzen A."/>
            <person name="Pangilinan J."/>
            <person name="LaButti K."/>
            <person name="Hainaut M."/>
            <person name="Henrissat B."/>
            <person name="Grigoriev I.V."/>
            <person name="Spatafora J.W."/>
            <person name="Aime M.C."/>
        </authorList>
    </citation>
    <scope>NUCLEOTIDE SEQUENCE [LARGE SCALE GENOMIC DNA]</scope>
    <source>
        <strain evidence="2 3">MCA 4186</strain>
    </source>
</reference>
<feature type="region of interest" description="Disordered" evidence="1">
    <location>
        <begin position="66"/>
        <end position="97"/>
    </location>
</feature>